<dbReference type="Proteomes" id="UP000245626">
    <property type="component" value="Unassembled WGS sequence"/>
</dbReference>
<sequence length="1870" mass="199042">MDPNPSYLIPASSRMNNDPSPFTTSSRPGSSSASTTVLPSFSSSSSLPGALGISSNITNGNLGAGKPISLKDRALGFAPRQSEEAGQLLAGISSSRTAATSWGLNSGSTGCSGQGKGLTGADLGGASWMGTGDRRVMQRVVSVPIHSSEPSQGSTAAARNFLVPIGATGARQKLSIGNASQRRKLATSDEVHWPDEVRWPGDPGEAKPPIAGRGLLGDPPLSAPSLSPNQFGTFPRTKSDELKMQQSQASFHEGPCKEAPSSSFGSERPTPRSPLNDHSVGGSDATHPTTLSPSSQLSSSRWMVEGVDLWRSSSKQSADGQSPNAMPRFAQGSPAADSGQVRSQGSTGARPSTGHAPKSPSSMRRGSTSRPLTSTEIVKAALDKEMSKPFDISTPKPGRKGLKEKPSPRVDSTPADPRNSPVSPAAGRNASSVALSGSSSELPSNGIPREATTKPAVKGFFGGRKDSTPPEDQSAGLSTPSSNQQTSSEKEVPTRAEIYKRSMLEREVTKQKTPGAPERPTTSERGPLKGFPVKSPSGFNEFPVEQRPSPMSLSRAGKADFSSRLAPTIDLDLPTTTSLFDDTSAGHPAFGSGRPSEESKSKAGGTTIDSEASVGSYEGSLNLSYLGPSPRMNEPRSGSRGRSVGGDDLFGGLGSTEAEKTDAEKLPGKENAVRPGSRASPDAGKSLPPTPSASSSATHSRNQLPAAGSPPISEDGSQHPNPKLSSHSVMTPLRHSSLDHQLPHDGDGLVARREDGSNLSTKRRPSPANPIPAASVALPEFSPQIDVGGSQNPTRDSGSTLKGDEAGASPFSPSSATKRAPTNASGVAVGGTPRSMQPLSDARADGSFLDLGPSPASEVDLSSGRVGHAAKSNQIVNATSVNGTGIDPSTYVPAGALMRTRKGTAMPAAVKADQKTTFDLDSGFGVGQGVSPALASAWSSEDTSPRFRESRFSEASTDASGGRTPTGNERPTSGLDSADHVDNVDELSSLAGEESSVDGHLLPASAWVEVDNAMRKFRDAGLQSGVDKGNLLRTVLLPFLALEAETATVEVMGHGPFVSGKRRRSLFFEWIRQLLLELQHVQTSADRGAILESIACIIESRNFSVGILSQDEEDAAQFSSVFGHILSYAIGELNKKGVYQNTLIFSGRLLAVAFFRVEGVASKLLRALPVNRFALERVANEAGWADTQPSDFGKYRSKFPPSLQQLCFQDARSYLKMLDSQSVMPANETEAEDDRYLVRQPEVEVEMTGNWLRRWQSDDSELFFSFCRSYHRQLACLFASSRSFEAVSKLFFGGPGYAHLATCIHQKCLALVHRDILSVTTLSSQKNFNPGETANVLSGSTTGKPRHLEAANRRCTAIVVDIVRAPSGNNLLFGPMLGVHVKCLIKRTSLYDVQGVFCLLDWLDGVLSHMEQADLLAEGLIEISFIIQTVSMLLEDADHALALMRTIAFCYSNFAFLTSTRENRIRFCEEILLKPKIFNKLFLSWSFTIRAYYLHLLVFRLARITDFPNPKGDPQGKTAVSIARLFHQRLEDIKKRHDQLSPPANDSSSEEDRSDDLDRPKRRAANSFISTIKHTPSIHTPETTTGRTKAERLLGIGVPDPSLNKNEQKTQSRAKNWLRALRGSKSGSKGTSSPNSSVETKNLSGRARMSPLDEINISEDDGTGSPNSEPGSPRSSEVTDDSSSETSAITLIDSIKGDARSANYEFDIAGRLADGSSSASSQFTPPASDPALGHGDIAVDTSFDLQSPTSLFPPSSPSLPSSGSGPKGSLHSPRISRAFSKRNSILPGPASELVEGDGGSPPPIPAIPQQYQVAYQESLHIYAVQSLVEYEQTVKEHDEFFATQSTDQGDRPQVPRLPVNWPAMWSSTGE</sequence>
<protein>
    <submittedName>
        <fullName evidence="1">Uncharacterized protein</fullName>
    </submittedName>
</protein>
<keyword evidence="2" id="KW-1185">Reference proteome</keyword>
<evidence type="ECO:0000313" key="2">
    <source>
        <dbReference type="Proteomes" id="UP000245626"/>
    </source>
</evidence>
<evidence type="ECO:0000313" key="1">
    <source>
        <dbReference type="EMBL" id="PWN51292.1"/>
    </source>
</evidence>
<proteinExistence type="predicted"/>
<dbReference type="EMBL" id="KZ819855">
    <property type="protein sequence ID" value="PWN51292.1"/>
    <property type="molecule type" value="Genomic_DNA"/>
</dbReference>
<reference evidence="1 2" key="1">
    <citation type="journal article" date="2018" name="Mol. Biol. Evol.">
        <title>Broad Genomic Sampling Reveals a Smut Pathogenic Ancestry of the Fungal Clade Ustilaginomycotina.</title>
        <authorList>
            <person name="Kijpornyongpan T."/>
            <person name="Mondo S.J."/>
            <person name="Barry K."/>
            <person name="Sandor L."/>
            <person name="Lee J."/>
            <person name="Lipzen A."/>
            <person name="Pangilinan J."/>
            <person name="LaButti K."/>
            <person name="Hainaut M."/>
            <person name="Henrissat B."/>
            <person name="Grigoriev I.V."/>
            <person name="Spatafora J.W."/>
            <person name="Aime M.C."/>
        </authorList>
    </citation>
    <scope>NUCLEOTIDE SEQUENCE [LARGE SCALE GENOMIC DNA]</scope>
    <source>
        <strain evidence="1 2">SA 807</strain>
    </source>
</reference>
<name>A0ACD0NZU8_9BASI</name>
<accession>A0ACD0NZU8</accession>
<organism evidence="1 2">
    <name type="scientific">Violaceomyces palustris</name>
    <dbReference type="NCBI Taxonomy" id="1673888"/>
    <lineage>
        <taxon>Eukaryota</taxon>
        <taxon>Fungi</taxon>
        <taxon>Dikarya</taxon>
        <taxon>Basidiomycota</taxon>
        <taxon>Ustilaginomycotina</taxon>
        <taxon>Ustilaginomycetes</taxon>
        <taxon>Violaceomycetales</taxon>
        <taxon>Violaceomycetaceae</taxon>
        <taxon>Violaceomyces</taxon>
    </lineage>
</organism>
<gene>
    <name evidence="1" type="ORF">IE53DRAFT_56416</name>
</gene>